<dbReference type="FunCoup" id="D4H849">
    <property type="interactions" value="192"/>
</dbReference>
<dbReference type="STRING" id="522772.Dacet_1428"/>
<dbReference type="SMART" id="SM00260">
    <property type="entry name" value="CheW"/>
    <property type="match status" value="1"/>
</dbReference>
<dbReference type="EMBL" id="CP001968">
    <property type="protein sequence ID" value="ADD68198.1"/>
    <property type="molecule type" value="Genomic_DNA"/>
</dbReference>
<dbReference type="CDD" id="cd00732">
    <property type="entry name" value="CheW"/>
    <property type="match status" value="1"/>
</dbReference>
<dbReference type="GO" id="GO:0006935">
    <property type="term" value="P:chemotaxis"/>
    <property type="evidence" value="ECO:0007669"/>
    <property type="project" value="InterPro"/>
</dbReference>
<evidence type="ECO:0000259" key="1">
    <source>
        <dbReference type="PROSITE" id="PS50851"/>
    </source>
</evidence>
<dbReference type="RefSeq" id="WP_013010719.1">
    <property type="nucleotide sequence ID" value="NC_013943.1"/>
</dbReference>
<dbReference type="PANTHER" id="PTHR22617:SF23">
    <property type="entry name" value="CHEMOTAXIS PROTEIN CHEW"/>
    <property type="match status" value="1"/>
</dbReference>
<dbReference type="KEGG" id="dap:Dacet_1428"/>
<dbReference type="AlphaFoldDB" id="D4H849"/>
<dbReference type="PROSITE" id="PS50851">
    <property type="entry name" value="CHEW"/>
    <property type="match status" value="1"/>
</dbReference>
<dbReference type="OrthoDB" id="9794382at2"/>
<dbReference type="GO" id="GO:0005829">
    <property type="term" value="C:cytosol"/>
    <property type="evidence" value="ECO:0007669"/>
    <property type="project" value="TreeGrafter"/>
</dbReference>
<accession>D4H849</accession>
<reference evidence="2 3" key="1">
    <citation type="journal article" date="2010" name="Stand. Genomic Sci.">
        <title>Complete genome sequence of Denitrovibrio acetiphilus type strain (N2460).</title>
        <authorList>
            <person name="Kiss H."/>
            <person name="Lang E."/>
            <person name="Lapidus A."/>
            <person name="Copeland A."/>
            <person name="Nolan M."/>
            <person name="Glavina Del Rio T."/>
            <person name="Chen F."/>
            <person name="Lucas S."/>
            <person name="Tice H."/>
            <person name="Cheng J.F."/>
            <person name="Han C."/>
            <person name="Goodwin L."/>
            <person name="Pitluck S."/>
            <person name="Liolios K."/>
            <person name="Pati A."/>
            <person name="Ivanova N."/>
            <person name="Mavromatis K."/>
            <person name="Chen A."/>
            <person name="Palaniappan K."/>
            <person name="Land M."/>
            <person name="Hauser L."/>
            <person name="Chang Y.J."/>
            <person name="Jeffries C.D."/>
            <person name="Detter J.C."/>
            <person name="Brettin T."/>
            <person name="Spring S."/>
            <person name="Rohde M."/>
            <person name="Goker M."/>
            <person name="Woyke T."/>
            <person name="Bristow J."/>
            <person name="Eisen J.A."/>
            <person name="Markowitz V."/>
            <person name="Hugenholtz P."/>
            <person name="Kyrpides N.C."/>
            <person name="Klenk H.P."/>
        </authorList>
    </citation>
    <scope>NUCLEOTIDE SEQUENCE [LARGE SCALE GENOMIC DNA]</scope>
    <source>
        <strain evidence="3">DSM 12809 / NBRC 114555 / N2460</strain>
    </source>
</reference>
<organism evidence="2 3">
    <name type="scientific">Denitrovibrio acetiphilus (strain DSM 12809 / NBRC 114555 / N2460)</name>
    <dbReference type="NCBI Taxonomy" id="522772"/>
    <lineage>
        <taxon>Bacteria</taxon>
        <taxon>Pseudomonadati</taxon>
        <taxon>Deferribacterota</taxon>
        <taxon>Deferribacteres</taxon>
        <taxon>Deferribacterales</taxon>
        <taxon>Geovibrionaceae</taxon>
        <taxon>Denitrovibrio</taxon>
    </lineage>
</organism>
<evidence type="ECO:0000313" key="2">
    <source>
        <dbReference type="EMBL" id="ADD68198.1"/>
    </source>
</evidence>
<dbReference type="SUPFAM" id="SSF50341">
    <property type="entry name" value="CheW-like"/>
    <property type="match status" value="1"/>
</dbReference>
<gene>
    <name evidence="2" type="ordered locus">Dacet_1428</name>
</gene>
<dbReference type="PaxDb" id="522772-Dacet_1428"/>
<dbReference type="Gene3D" id="2.30.30.40">
    <property type="entry name" value="SH3 Domains"/>
    <property type="match status" value="1"/>
</dbReference>
<name>D4H849_DENA2</name>
<protein>
    <submittedName>
        <fullName evidence="2">CheW protein</fullName>
    </submittedName>
</protein>
<dbReference type="InterPro" id="IPR039315">
    <property type="entry name" value="CheW"/>
</dbReference>
<evidence type="ECO:0000313" key="3">
    <source>
        <dbReference type="Proteomes" id="UP000002012"/>
    </source>
</evidence>
<dbReference type="Gene3D" id="2.40.50.180">
    <property type="entry name" value="CheA-289, Domain 4"/>
    <property type="match status" value="1"/>
</dbReference>
<dbReference type="Proteomes" id="UP000002012">
    <property type="component" value="Chromosome"/>
</dbReference>
<dbReference type="HOGENOM" id="CLU_048995_3_1_0"/>
<feature type="domain" description="CheW-like" evidence="1">
    <location>
        <begin position="4"/>
        <end position="144"/>
    </location>
</feature>
<keyword evidence="3" id="KW-1185">Reference proteome</keyword>
<dbReference type="eggNOG" id="COG0835">
    <property type="taxonomic scope" value="Bacteria"/>
</dbReference>
<dbReference type="InterPro" id="IPR002545">
    <property type="entry name" value="CheW-lke_dom"/>
</dbReference>
<dbReference type="InParanoid" id="D4H849"/>
<dbReference type="InterPro" id="IPR036061">
    <property type="entry name" value="CheW-like_dom_sf"/>
</dbReference>
<dbReference type="PANTHER" id="PTHR22617">
    <property type="entry name" value="CHEMOTAXIS SENSOR HISTIDINE KINASE-RELATED"/>
    <property type="match status" value="1"/>
</dbReference>
<proteinExistence type="predicted"/>
<sequence>MAEYKQYVNLLLNDEKYGIDIMDIKEILRMLDITKVPKAPSFVEGIINIRGKVIPIVDLRKKMGIPANEFTNSSRIIVVNLNGKQVGFIVDQVEEVLRVDGDLVDKAPAASTSVDNRYIKGVARLQTGMVIILDVHEIFGRNEASALSMF</sequence>
<dbReference type="Pfam" id="PF01584">
    <property type="entry name" value="CheW"/>
    <property type="match status" value="1"/>
</dbReference>
<dbReference type="GO" id="GO:0007165">
    <property type="term" value="P:signal transduction"/>
    <property type="evidence" value="ECO:0007669"/>
    <property type="project" value="InterPro"/>
</dbReference>